<comment type="caution">
    <text evidence="1">The sequence shown here is derived from an EMBL/GenBank/DDBJ whole genome shotgun (WGS) entry which is preliminary data.</text>
</comment>
<accession>A0ABU2B6M2</accession>
<dbReference type="Proteomes" id="UP001183619">
    <property type="component" value="Unassembled WGS sequence"/>
</dbReference>
<proteinExistence type="predicted"/>
<keyword evidence="2" id="KW-1185">Reference proteome</keyword>
<gene>
    <name evidence="1" type="ORF">J2S37_000805</name>
</gene>
<dbReference type="EMBL" id="JAVDYF010000001">
    <property type="protein sequence ID" value="MDR7354267.1"/>
    <property type="molecule type" value="Genomic_DNA"/>
</dbReference>
<name>A0ABU2B6M2_9CORY</name>
<evidence type="ECO:0000313" key="2">
    <source>
        <dbReference type="Proteomes" id="UP001183619"/>
    </source>
</evidence>
<reference evidence="1 2" key="1">
    <citation type="submission" date="2023-07" db="EMBL/GenBank/DDBJ databases">
        <title>Sequencing the genomes of 1000 actinobacteria strains.</title>
        <authorList>
            <person name="Klenk H.-P."/>
        </authorList>
    </citation>
    <scope>NUCLEOTIDE SEQUENCE [LARGE SCALE GENOMIC DNA]</scope>
    <source>
        <strain evidence="1 2">DSM 44508</strain>
    </source>
</reference>
<organism evidence="1 2">
    <name type="scientific">Corynebacterium felinum</name>
    <dbReference type="NCBI Taxonomy" id="131318"/>
    <lineage>
        <taxon>Bacteria</taxon>
        <taxon>Bacillati</taxon>
        <taxon>Actinomycetota</taxon>
        <taxon>Actinomycetes</taxon>
        <taxon>Mycobacteriales</taxon>
        <taxon>Corynebacteriaceae</taxon>
        <taxon>Corynebacterium</taxon>
    </lineage>
</organism>
<protein>
    <submittedName>
        <fullName evidence="1">Uncharacterized protein</fullName>
    </submittedName>
</protein>
<sequence length="102" mass="11088">MSSLFVRIDLTIPGAGSTTHIAELVPQAAGMCALVRMIELDPQGRIHGMATADKMVGMASAPQKLVPHPDSYADFPDIEPSSVSQEEFDTLWQEAKVKFPDF</sequence>
<evidence type="ECO:0000313" key="1">
    <source>
        <dbReference type="EMBL" id="MDR7354267.1"/>
    </source>
</evidence>
<dbReference type="RefSeq" id="WP_277103287.1">
    <property type="nucleotide sequence ID" value="NZ_BAAAJS010000028.1"/>
</dbReference>